<gene>
    <name evidence="9" type="ORF">JVW63_06025</name>
</gene>
<keyword evidence="10" id="KW-1185">Reference proteome</keyword>
<protein>
    <recommendedName>
        <fullName evidence="2 5">peptidylprolyl isomerase</fullName>
        <ecNumber evidence="2 5">5.2.1.8</ecNumber>
    </recommendedName>
</protein>
<evidence type="ECO:0000259" key="8">
    <source>
        <dbReference type="PROSITE" id="PS50059"/>
    </source>
</evidence>
<keyword evidence="3 5" id="KW-0697">Rotamase</keyword>
<evidence type="ECO:0000313" key="9">
    <source>
        <dbReference type="EMBL" id="MBM9433252.1"/>
    </source>
</evidence>
<evidence type="ECO:0000256" key="6">
    <source>
        <dbReference type="SAM" id="MobiDB-lite"/>
    </source>
</evidence>
<dbReference type="PANTHER" id="PTHR10516">
    <property type="entry name" value="PEPTIDYL-PROLYL CIS-TRANS ISOMERASE"/>
    <property type="match status" value="1"/>
</dbReference>
<name>A0ABS2TFY5_9ACTO</name>
<dbReference type="EC" id="5.2.1.8" evidence="2 5"/>
<proteinExistence type="predicted"/>
<dbReference type="InterPro" id="IPR046357">
    <property type="entry name" value="PPIase_dom_sf"/>
</dbReference>
<feature type="chain" id="PRO_5047250786" description="peptidylprolyl isomerase" evidence="7">
    <location>
        <begin position="20"/>
        <end position="330"/>
    </location>
</feature>
<evidence type="ECO:0000256" key="3">
    <source>
        <dbReference type="ARBA" id="ARBA00023110"/>
    </source>
</evidence>
<dbReference type="Proteomes" id="UP000705983">
    <property type="component" value="Unassembled WGS sequence"/>
</dbReference>
<dbReference type="EMBL" id="JAFFJS010000003">
    <property type="protein sequence ID" value="MBM9433252.1"/>
    <property type="molecule type" value="Genomic_DNA"/>
</dbReference>
<comment type="caution">
    <text evidence="9">The sequence shown here is derived from an EMBL/GenBank/DDBJ whole genome shotgun (WGS) entry which is preliminary data.</text>
</comment>
<dbReference type="GO" id="GO:0016853">
    <property type="term" value="F:isomerase activity"/>
    <property type="evidence" value="ECO:0007669"/>
    <property type="project" value="UniProtKB-KW"/>
</dbReference>
<evidence type="ECO:0000256" key="2">
    <source>
        <dbReference type="ARBA" id="ARBA00013194"/>
    </source>
</evidence>
<evidence type="ECO:0000256" key="5">
    <source>
        <dbReference type="PROSITE-ProRule" id="PRU00277"/>
    </source>
</evidence>
<comment type="catalytic activity">
    <reaction evidence="1 5">
        <text>[protein]-peptidylproline (omega=180) = [protein]-peptidylproline (omega=0)</text>
        <dbReference type="Rhea" id="RHEA:16237"/>
        <dbReference type="Rhea" id="RHEA-COMP:10747"/>
        <dbReference type="Rhea" id="RHEA-COMP:10748"/>
        <dbReference type="ChEBI" id="CHEBI:83833"/>
        <dbReference type="ChEBI" id="CHEBI:83834"/>
        <dbReference type="EC" id="5.2.1.8"/>
    </reaction>
</comment>
<organism evidence="9 10">
    <name type="scientific">Flaviflexus equikiangi</name>
    <dbReference type="NCBI Taxonomy" id="2758573"/>
    <lineage>
        <taxon>Bacteria</taxon>
        <taxon>Bacillati</taxon>
        <taxon>Actinomycetota</taxon>
        <taxon>Actinomycetes</taxon>
        <taxon>Actinomycetales</taxon>
        <taxon>Actinomycetaceae</taxon>
        <taxon>Flaviflexus</taxon>
    </lineage>
</organism>
<dbReference type="Pfam" id="PF00254">
    <property type="entry name" value="FKBP_C"/>
    <property type="match status" value="1"/>
</dbReference>
<dbReference type="PANTHER" id="PTHR10516:SF443">
    <property type="entry name" value="FK506-BINDING PROTEIN 59-RELATED"/>
    <property type="match status" value="1"/>
</dbReference>
<dbReference type="SUPFAM" id="SSF54534">
    <property type="entry name" value="FKBP-like"/>
    <property type="match status" value="1"/>
</dbReference>
<feature type="signal peptide" evidence="7">
    <location>
        <begin position="1"/>
        <end position="19"/>
    </location>
</feature>
<feature type="compositionally biased region" description="Low complexity" evidence="6">
    <location>
        <begin position="28"/>
        <end position="38"/>
    </location>
</feature>
<sequence>MRISRRIAASLAVSALVLAGCSNDPDAESSATDSTSSEESTDAPTEEQAAQVDALISDEGMPTIVDTDGIITLDFEGATEPDVLQVAVIDEGDGTAVTREDLVIVNYAGMVWGSDTTFDSSFERGQPSSFSLSQVVQGWRDGLAGQTVGSRVIISVPADLGYGPMGGNASAGIGEEDTIVFVVDIIETIAPDSAGDADAEEVTPAGDLPITVEGGLGEATSITINDGAEEPDEETSILVAESDGEPVGGEGTTVYFQYSAATWDNSQSESSIDYGGVQNTTIGSGTVFDKLEGVPVGSRVLLLVPGTESAPAMAALVDIVAQLEAPGDTE</sequence>
<evidence type="ECO:0000256" key="1">
    <source>
        <dbReference type="ARBA" id="ARBA00000971"/>
    </source>
</evidence>
<evidence type="ECO:0000256" key="4">
    <source>
        <dbReference type="ARBA" id="ARBA00023235"/>
    </source>
</evidence>
<dbReference type="RefSeq" id="WP_187996607.1">
    <property type="nucleotide sequence ID" value="NZ_JACEXG010000003.1"/>
</dbReference>
<evidence type="ECO:0000256" key="7">
    <source>
        <dbReference type="SAM" id="SignalP"/>
    </source>
</evidence>
<dbReference type="InterPro" id="IPR001179">
    <property type="entry name" value="PPIase_FKBP_dom"/>
</dbReference>
<accession>A0ABS2TFY5</accession>
<feature type="domain" description="PPIase FKBP-type" evidence="8">
    <location>
        <begin position="100"/>
        <end position="189"/>
    </location>
</feature>
<dbReference type="Gene3D" id="3.10.50.40">
    <property type="match status" value="1"/>
</dbReference>
<feature type="region of interest" description="Disordered" evidence="6">
    <location>
        <begin position="23"/>
        <end position="47"/>
    </location>
</feature>
<evidence type="ECO:0000313" key="10">
    <source>
        <dbReference type="Proteomes" id="UP000705983"/>
    </source>
</evidence>
<keyword evidence="7" id="KW-0732">Signal</keyword>
<reference evidence="10" key="1">
    <citation type="submission" date="2021-02" db="EMBL/GenBank/DDBJ databases">
        <title>Leucobacter sp. CX169.</title>
        <authorList>
            <person name="Cheng Y."/>
        </authorList>
    </citation>
    <scope>NUCLEOTIDE SEQUENCE [LARGE SCALE GENOMIC DNA]</scope>
    <source>
        <strain evidence="10">JY899</strain>
    </source>
</reference>
<dbReference type="PROSITE" id="PS51257">
    <property type="entry name" value="PROKAR_LIPOPROTEIN"/>
    <property type="match status" value="1"/>
</dbReference>
<dbReference type="InterPro" id="IPR050689">
    <property type="entry name" value="FKBP-type_PPIase"/>
</dbReference>
<dbReference type="PROSITE" id="PS50059">
    <property type="entry name" value="FKBP_PPIASE"/>
    <property type="match status" value="1"/>
</dbReference>
<keyword evidence="4 5" id="KW-0413">Isomerase</keyword>